<reference evidence="3" key="3">
    <citation type="submission" date="2022-06" db="UniProtKB">
        <authorList>
            <consortium name="EnsemblMetazoa"/>
        </authorList>
    </citation>
    <scope>IDENTIFICATION</scope>
</reference>
<evidence type="ECO:0000313" key="4">
    <source>
        <dbReference type="Proteomes" id="UP000070412"/>
    </source>
</evidence>
<feature type="compositionally biased region" description="Low complexity" evidence="1">
    <location>
        <begin position="353"/>
        <end position="420"/>
    </location>
</feature>
<accession>A0A834VFA7</accession>
<feature type="region of interest" description="Disordered" evidence="1">
    <location>
        <begin position="745"/>
        <end position="787"/>
    </location>
</feature>
<feature type="compositionally biased region" description="Polar residues" evidence="1">
    <location>
        <begin position="745"/>
        <end position="757"/>
    </location>
</feature>
<reference evidence="2" key="2">
    <citation type="submission" date="2020-01" db="EMBL/GenBank/DDBJ databases">
        <authorList>
            <person name="Korhonen P.K.K."/>
            <person name="Guangxu M.G."/>
            <person name="Wang T.W."/>
            <person name="Stroehlein A.J.S."/>
            <person name="Young N.D."/>
            <person name="Ang C.-S.A."/>
            <person name="Fernando D.W.F."/>
            <person name="Lu H.L."/>
            <person name="Taylor S.T."/>
            <person name="Ehtesham M.E.M."/>
            <person name="Najaraj S.H.N."/>
            <person name="Harsha G.H.G."/>
            <person name="Madugundu A.M."/>
            <person name="Renuse S.R."/>
            <person name="Holt D.H."/>
            <person name="Pandey A.P."/>
            <person name="Papenfuss A.P."/>
            <person name="Gasser R.B.G."/>
            <person name="Fischer K.F."/>
        </authorList>
    </citation>
    <scope>NUCLEOTIDE SEQUENCE</scope>
    <source>
        <strain evidence="2">SSS_KF_BRIS2020</strain>
    </source>
</reference>
<feature type="region of interest" description="Disordered" evidence="1">
    <location>
        <begin position="337"/>
        <end position="455"/>
    </location>
</feature>
<feature type="region of interest" description="Disordered" evidence="1">
    <location>
        <begin position="530"/>
        <end position="575"/>
    </location>
</feature>
<dbReference type="OrthoDB" id="6517052at2759"/>
<organism evidence="2">
    <name type="scientific">Sarcoptes scabiei</name>
    <name type="common">Itch mite</name>
    <name type="synonym">Acarus scabiei</name>
    <dbReference type="NCBI Taxonomy" id="52283"/>
    <lineage>
        <taxon>Eukaryota</taxon>
        <taxon>Metazoa</taxon>
        <taxon>Ecdysozoa</taxon>
        <taxon>Arthropoda</taxon>
        <taxon>Chelicerata</taxon>
        <taxon>Arachnida</taxon>
        <taxon>Acari</taxon>
        <taxon>Acariformes</taxon>
        <taxon>Sarcoptiformes</taxon>
        <taxon>Astigmata</taxon>
        <taxon>Psoroptidia</taxon>
        <taxon>Sarcoptoidea</taxon>
        <taxon>Sarcoptidae</taxon>
        <taxon>Sarcoptinae</taxon>
        <taxon>Sarcoptes</taxon>
    </lineage>
</organism>
<dbReference type="Proteomes" id="UP000070412">
    <property type="component" value="Unassembled WGS sequence"/>
</dbReference>
<feature type="compositionally biased region" description="Polar residues" evidence="1">
    <location>
        <begin position="425"/>
        <end position="455"/>
    </location>
</feature>
<evidence type="ECO:0000313" key="2">
    <source>
        <dbReference type="EMBL" id="KAF7491608.1"/>
    </source>
</evidence>
<dbReference type="AlphaFoldDB" id="A0A834VFA7"/>
<feature type="compositionally biased region" description="Polar residues" evidence="1">
    <location>
        <begin position="765"/>
        <end position="783"/>
    </location>
</feature>
<name>A0A834VFA7_SARSC</name>
<dbReference type="EnsemblMetazoa" id="SSS_8441s_mrna">
    <property type="protein sequence ID" value="KAF7491608.1"/>
    <property type="gene ID" value="SSS_8441"/>
</dbReference>
<gene>
    <name evidence="2" type="ORF">SSS_8441</name>
</gene>
<evidence type="ECO:0000256" key="1">
    <source>
        <dbReference type="SAM" id="MobiDB-lite"/>
    </source>
</evidence>
<evidence type="ECO:0000313" key="3">
    <source>
        <dbReference type="EnsemblMetazoa" id="KAF7491608.1"/>
    </source>
</evidence>
<reference evidence="4" key="1">
    <citation type="journal article" date="2020" name="PLoS Negl. Trop. Dis.">
        <title>High-quality nuclear genome for Sarcoptes scabiei-A critical resource for a neglected parasite.</title>
        <authorList>
            <person name="Korhonen P.K."/>
            <person name="Gasser R.B."/>
            <person name="Ma G."/>
            <person name="Wang T."/>
            <person name="Stroehlein A.J."/>
            <person name="Young N.D."/>
            <person name="Ang C.S."/>
            <person name="Fernando D.D."/>
            <person name="Lu H.C."/>
            <person name="Taylor S."/>
            <person name="Reynolds S.L."/>
            <person name="Mofiz E."/>
            <person name="Najaraj S.H."/>
            <person name="Gowda H."/>
            <person name="Madugundu A."/>
            <person name="Renuse S."/>
            <person name="Holt D."/>
            <person name="Pandey A."/>
            <person name="Papenfuss A.T."/>
            <person name="Fischer K."/>
        </authorList>
    </citation>
    <scope>NUCLEOTIDE SEQUENCE [LARGE SCALE GENOMIC DNA]</scope>
</reference>
<feature type="compositionally biased region" description="Low complexity" evidence="1">
    <location>
        <begin position="543"/>
        <end position="571"/>
    </location>
</feature>
<keyword evidence="4" id="KW-1185">Reference proteome</keyword>
<sequence length="795" mass="89839">MFSNKSFSSKSSRLLIKTIITIKMSIKNLTFWSTYFFLISLIESKQFLNTNQQRLDEIFLSNNPKQTNLNNRFQNKLSNFVKNFDQNFESKKSNSIPASLISITNPSFDSISNELIDSKLFVNDNSENELQKFSIVSNSASKVINNPMISFNRNFYRFPHPNPLIDNDFNKLSSESRLSASIQSYGSQPNSSPNHPIGTLMKTPETNRFFVPNYSKFESNSGPLLSSSSKIVPSNSISPTKPLSPSNFFEKDLEASGSFAFPMVDTFSKLTDLFGSFMNKGSNGNRCKSKCNYGSRNHRMKSSVMPGLGDKQAEREVKKYIDENTLAMLLMKAVETSGKKSSNYKNGRQKTRYNNNNNNNNYNNNNENNYNGRNQGYQSNNQQYGGYQSNNQQYGGYQSNNQQYGGNQANNQQNYPNENGYRQESYPQGNGNYQMESDQNYRSPNSIDFNGFNNNQDQYRQMNYVQNGGYNFNGDVSANYEASQGSYGNQMNYNNNGGNGENFAHQDYGNNDNNVNNNWGNDNYADNHGVVDGDRYNNNNQFNGDYSNSNSNSNSNFNTDINNNDYNNGNGYHDERYQSDSIEIQVNNFGEGVNNQAAYNDRNPIDSNQNNLNEASLVSDTNYGKQKSNEFVNENFNHNSQNNYHKDSGIENLNGMNQGYSSENLESDYNQNPRSTLFEADFDPIEQKISDDESGESVGGIPLDTIKELVTEAMTAAEHHKKNQKSANIKSNQKLYGSGDSVVWNDQVSGSSKNTAIESKEPSTQHKNSIVNEYQQESSNDNPINHPIVKHVSMR</sequence>
<protein>
    <submittedName>
        <fullName evidence="2 3">Uncharacterized protein</fullName>
    </submittedName>
</protein>
<proteinExistence type="predicted"/>
<dbReference type="EMBL" id="WVUK01000058">
    <property type="protein sequence ID" value="KAF7491608.1"/>
    <property type="molecule type" value="Genomic_DNA"/>
</dbReference>